<protein>
    <submittedName>
        <fullName evidence="1">Uncharacterized protein</fullName>
    </submittedName>
</protein>
<evidence type="ECO:0000313" key="1">
    <source>
        <dbReference type="EMBL" id="OBZ81056.1"/>
    </source>
</evidence>
<dbReference type="EMBL" id="LUGH01001493">
    <property type="protein sequence ID" value="OBZ81056.1"/>
    <property type="molecule type" value="Genomic_DNA"/>
</dbReference>
<evidence type="ECO:0000313" key="2">
    <source>
        <dbReference type="Proteomes" id="UP000093000"/>
    </source>
</evidence>
<dbReference type="AlphaFoldDB" id="A0A1C7MX84"/>
<sequence length="60" mass="6833">PRHVKDRLALEGVLQFLENFVPETEMDMQAVQNSLKTVKTLQAKISAQRANQAKITDSFF</sequence>
<dbReference type="Proteomes" id="UP000093000">
    <property type="component" value="Unassembled WGS sequence"/>
</dbReference>
<dbReference type="InParanoid" id="A0A1C7MX84"/>
<keyword evidence="2" id="KW-1185">Reference proteome</keyword>
<gene>
    <name evidence="1" type="ORF">A0J61_10894</name>
</gene>
<dbReference type="OrthoDB" id="5068804at2759"/>
<organism evidence="1 2">
    <name type="scientific">Choanephora cucurbitarum</name>
    <dbReference type="NCBI Taxonomy" id="101091"/>
    <lineage>
        <taxon>Eukaryota</taxon>
        <taxon>Fungi</taxon>
        <taxon>Fungi incertae sedis</taxon>
        <taxon>Mucoromycota</taxon>
        <taxon>Mucoromycotina</taxon>
        <taxon>Mucoromycetes</taxon>
        <taxon>Mucorales</taxon>
        <taxon>Mucorineae</taxon>
        <taxon>Choanephoraceae</taxon>
        <taxon>Choanephoroideae</taxon>
        <taxon>Choanephora</taxon>
    </lineage>
</organism>
<proteinExistence type="predicted"/>
<accession>A0A1C7MX84</accession>
<reference evidence="1 2" key="1">
    <citation type="submission" date="2016-03" db="EMBL/GenBank/DDBJ databases">
        <title>Choanephora cucurbitarum.</title>
        <authorList>
            <person name="Min B."/>
            <person name="Park H."/>
            <person name="Park J.-H."/>
            <person name="Shin H.-D."/>
            <person name="Choi I.-G."/>
        </authorList>
    </citation>
    <scope>NUCLEOTIDE SEQUENCE [LARGE SCALE GENOMIC DNA]</scope>
    <source>
        <strain evidence="1 2">KUS-F28377</strain>
    </source>
</reference>
<name>A0A1C7MX84_9FUNG</name>
<comment type="caution">
    <text evidence="1">The sequence shown here is derived from an EMBL/GenBank/DDBJ whole genome shotgun (WGS) entry which is preliminary data.</text>
</comment>
<feature type="non-terminal residue" evidence="1">
    <location>
        <position position="1"/>
    </location>
</feature>